<accession>A0A558H693</accession>
<comment type="caution">
    <text evidence="1">The sequence shown here is derived from an EMBL/GenBank/DDBJ whole genome shotgun (WGS) entry which is preliminary data.</text>
</comment>
<dbReference type="AlphaFoldDB" id="A0A558H693"/>
<gene>
    <name evidence="1" type="ORF">FQP90_06090</name>
</gene>
<organism evidence="1 2">
    <name type="scientific">Paenarthrobacter nitroguajacolicus</name>
    <name type="common">Arthrobacter nitroguajacolicus</name>
    <dbReference type="NCBI Taxonomy" id="211146"/>
    <lineage>
        <taxon>Bacteria</taxon>
        <taxon>Bacillati</taxon>
        <taxon>Actinomycetota</taxon>
        <taxon>Actinomycetes</taxon>
        <taxon>Micrococcales</taxon>
        <taxon>Micrococcaceae</taxon>
        <taxon>Paenarthrobacter</taxon>
    </lineage>
</organism>
<evidence type="ECO:0000313" key="2">
    <source>
        <dbReference type="Proteomes" id="UP000316500"/>
    </source>
</evidence>
<dbReference type="EMBL" id="VNFK01000004">
    <property type="protein sequence ID" value="TVU64642.1"/>
    <property type="molecule type" value="Genomic_DNA"/>
</dbReference>
<dbReference type="OrthoDB" id="5125261at2"/>
<reference evidence="1 2" key="1">
    <citation type="submission" date="2019-07" db="EMBL/GenBank/DDBJ databases">
        <title>Diversity of Bacteria from Kongsfjorden, Arctic.</title>
        <authorList>
            <person name="Yu Y."/>
        </authorList>
    </citation>
    <scope>NUCLEOTIDE SEQUENCE [LARGE SCALE GENOMIC DNA]</scope>
    <source>
        <strain evidence="1 2">SM1928</strain>
    </source>
</reference>
<dbReference type="Proteomes" id="UP000316500">
    <property type="component" value="Unassembled WGS sequence"/>
</dbReference>
<proteinExistence type="predicted"/>
<evidence type="ECO:0000313" key="1">
    <source>
        <dbReference type="EMBL" id="TVU64642.1"/>
    </source>
</evidence>
<name>A0A558H693_PAENT</name>
<protein>
    <submittedName>
        <fullName evidence="1">Uncharacterized protein</fullName>
    </submittedName>
</protein>
<sequence length="152" mass="16259">MTSQPRGDMRGIEAVDNEWLRVLTHRPDDDGSRDIAARRFAERGITPNQVRAVLADCGDALYAAAASGKAGWAEPFGGPLAVALLSAEVSMFAAHVNSRASGIRSAAVAELLDEYSAVTVAGELGVARQKVYEIARAGLRPPYIEQVPWRTP</sequence>
<dbReference type="RefSeq" id="WP_144648801.1">
    <property type="nucleotide sequence ID" value="NZ_VNFK01000004.1"/>
</dbReference>